<proteinExistence type="inferred from homology"/>
<evidence type="ECO:0000256" key="3">
    <source>
        <dbReference type="ARBA" id="ARBA00022475"/>
    </source>
</evidence>
<evidence type="ECO:0000256" key="1">
    <source>
        <dbReference type="ARBA" id="ARBA00004651"/>
    </source>
</evidence>
<comment type="similarity">
    <text evidence="7">Belongs to the drug/metabolite transporter (DMT) superfamily. Small multidrug resistance (SMR) (TC 2.A.7.1) family.</text>
</comment>
<keyword evidence="4 7" id="KW-0812">Transmembrane</keyword>
<reference evidence="10" key="1">
    <citation type="journal article" date="2019" name="Int. J. Syst. Evol. Microbiol.">
        <title>The Global Catalogue of Microorganisms (GCM) 10K type strain sequencing project: providing services to taxonomists for standard genome sequencing and annotation.</title>
        <authorList>
            <consortium name="The Broad Institute Genomics Platform"/>
            <consortium name="The Broad Institute Genome Sequencing Center for Infectious Disease"/>
            <person name="Wu L."/>
            <person name="Ma J."/>
        </authorList>
    </citation>
    <scope>NUCLEOTIDE SEQUENCE [LARGE SCALE GENOMIC DNA]</scope>
    <source>
        <strain evidence="10">TISTR 1535</strain>
    </source>
</reference>
<dbReference type="RefSeq" id="WP_382393997.1">
    <property type="nucleotide sequence ID" value="NZ_JBHUNA010000022.1"/>
</dbReference>
<evidence type="ECO:0000256" key="5">
    <source>
        <dbReference type="ARBA" id="ARBA00022989"/>
    </source>
</evidence>
<sequence length="104" mass="11220">MNWVYLIIAGFGEVIGVMGISKVNQEKSFISFVWLIGGFLMSFILLTLAMEGLPMGTAYAIWTGIGTAGSAVMGMIFYGESADWRRLLCISMVITGAVGLKLIT</sequence>
<dbReference type="Proteomes" id="UP001597502">
    <property type="component" value="Unassembled WGS sequence"/>
</dbReference>
<comment type="caution">
    <text evidence="9">The sequence shown here is derived from an EMBL/GenBank/DDBJ whole genome shotgun (WGS) entry which is preliminary data.</text>
</comment>
<dbReference type="PANTHER" id="PTHR30561">
    <property type="entry name" value="SMR FAMILY PROTON-DEPENDENT DRUG EFFLUX TRANSPORTER SUGE"/>
    <property type="match status" value="1"/>
</dbReference>
<keyword evidence="3" id="KW-1003">Cell membrane</keyword>
<organism evidence="9 10">
    <name type="scientific">Lentibacillus juripiscarius</name>
    <dbReference type="NCBI Taxonomy" id="257446"/>
    <lineage>
        <taxon>Bacteria</taxon>
        <taxon>Bacillati</taxon>
        <taxon>Bacillota</taxon>
        <taxon>Bacilli</taxon>
        <taxon>Bacillales</taxon>
        <taxon>Bacillaceae</taxon>
        <taxon>Lentibacillus</taxon>
    </lineage>
</organism>
<dbReference type="InterPro" id="IPR000390">
    <property type="entry name" value="Small_drug/metabolite_transptr"/>
</dbReference>
<dbReference type="InterPro" id="IPR045324">
    <property type="entry name" value="Small_multidrug_res"/>
</dbReference>
<evidence type="ECO:0000313" key="10">
    <source>
        <dbReference type="Proteomes" id="UP001597502"/>
    </source>
</evidence>
<evidence type="ECO:0000256" key="8">
    <source>
        <dbReference type="SAM" id="Phobius"/>
    </source>
</evidence>
<keyword evidence="2" id="KW-0813">Transport</keyword>
<dbReference type="PANTHER" id="PTHR30561:SF0">
    <property type="entry name" value="GUANIDINIUM EXPORTER"/>
    <property type="match status" value="1"/>
</dbReference>
<comment type="subcellular location">
    <subcellularLocation>
        <location evidence="1 7">Cell membrane</location>
        <topology evidence="1 7">Multi-pass membrane protein</topology>
    </subcellularLocation>
</comment>
<accession>A0ABW5V619</accession>
<evidence type="ECO:0000256" key="6">
    <source>
        <dbReference type="ARBA" id="ARBA00023136"/>
    </source>
</evidence>
<evidence type="ECO:0000256" key="4">
    <source>
        <dbReference type="ARBA" id="ARBA00022692"/>
    </source>
</evidence>
<feature type="transmembrane region" description="Helical" evidence="8">
    <location>
        <begin position="5"/>
        <end position="23"/>
    </location>
</feature>
<keyword evidence="5 8" id="KW-1133">Transmembrane helix</keyword>
<keyword evidence="10" id="KW-1185">Reference proteome</keyword>
<feature type="transmembrane region" description="Helical" evidence="8">
    <location>
        <begin position="57"/>
        <end position="78"/>
    </location>
</feature>
<evidence type="ECO:0000313" key="9">
    <source>
        <dbReference type="EMBL" id="MFD2761472.1"/>
    </source>
</evidence>
<evidence type="ECO:0000256" key="7">
    <source>
        <dbReference type="RuleBase" id="RU003942"/>
    </source>
</evidence>
<gene>
    <name evidence="9" type="ORF">ACFSUO_10895</name>
</gene>
<dbReference type="SUPFAM" id="SSF103481">
    <property type="entry name" value="Multidrug resistance efflux transporter EmrE"/>
    <property type="match status" value="1"/>
</dbReference>
<evidence type="ECO:0000256" key="2">
    <source>
        <dbReference type="ARBA" id="ARBA00022448"/>
    </source>
</evidence>
<name>A0ABW5V619_9BACI</name>
<dbReference type="InterPro" id="IPR037185">
    <property type="entry name" value="EmrE-like"/>
</dbReference>
<dbReference type="Gene3D" id="1.10.3730.20">
    <property type="match status" value="1"/>
</dbReference>
<dbReference type="Pfam" id="PF00893">
    <property type="entry name" value="Multi_Drug_Res"/>
    <property type="match status" value="1"/>
</dbReference>
<keyword evidence="6 8" id="KW-0472">Membrane</keyword>
<protein>
    <submittedName>
        <fullName evidence="9">DMT family transporter</fullName>
    </submittedName>
</protein>
<dbReference type="EMBL" id="JBHUNA010000022">
    <property type="protein sequence ID" value="MFD2761472.1"/>
    <property type="molecule type" value="Genomic_DNA"/>
</dbReference>
<feature type="transmembrane region" description="Helical" evidence="8">
    <location>
        <begin position="29"/>
        <end position="50"/>
    </location>
</feature>